<evidence type="ECO:0000256" key="6">
    <source>
        <dbReference type="ARBA" id="ARBA00023222"/>
    </source>
</evidence>
<dbReference type="PROSITE" id="PS51171">
    <property type="entry name" value="PREPHENATE_DEHYDR_3"/>
    <property type="match status" value="1"/>
</dbReference>
<dbReference type="FunCoup" id="A0A0D2GGV4">
    <property type="interactions" value="492"/>
</dbReference>
<dbReference type="InParanoid" id="A0A0D2GGV4"/>
<evidence type="ECO:0000256" key="3">
    <source>
        <dbReference type="ARBA" id="ARBA00013147"/>
    </source>
</evidence>
<dbReference type="EMBL" id="AZAC01000011">
    <property type="protein sequence ID" value="KIX14157.1"/>
    <property type="molecule type" value="Genomic_DNA"/>
</dbReference>
<accession>A0A0D2GGV4</accession>
<dbReference type="Proteomes" id="UP000032233">
    <property type="component" value="Unassembled WGS sequence"/>
</dbReference>
<dbReference type="Gene3D" id="3.30.70.260">
    <property type="match status" value="1"/>
</dbReference>
<dbReference type="InterPro" id="IPR018528">
    <property type="entry name" value="Preph_deHydtase_CS"/>
</dbReference>
<reference evidence="14 15" key="1">
    <citation type="submission" date="2013-11" db="EMBL/GenBank/DDBJ databases">
        <title>Metagenomic analysis of a methanogenic consortium involved in long chain n-alkane degradation.</title>
        <authorList>
            <person name="Davidova I.A."/>
            <person name="Callaghan A.V."/>
            <person name="Wawrik B."/>
            <person name="Pruitt S."/>
            <person name="Marks C."/>
            <person name="Duncan K.E."/>
            <person name="Suflita J.M."/>
        </authorList>
    </citation>
    <scope>NUCLEOTIDE SEQUENCE [LARGE SCALE GENOMIC DNA]</scope>
    <source>
        <strain evidence="14 15">SPR</strain>
    </source>
</reference>
<dbReference type="PROSITE" id="PS00858">
    <property type="entry name" value="PREPHENATE_DEHYDR_2"/>
    <property type="match status" value="1"/>
</dbReference>
<keyword evidence="8 11" id="KW-0456">Lyase</keyword>
<dbReference type="AlphaFoldDB" id="A0A0D2GGV4"/>
<dbReference type="Gene3D" id="1.20.59.10">
    <property type="entry name" value="Chorismate mutase"/>
    <property type="match status" value="1"/>
</dbReference>
<keyword evidence="5 11" id="KW-0057">Aromatic amino acid biosynthesis</keyword>
<keyword evidence="4 11" id="KW-0028">Amino-acid biosynthesis</keyword>
<dbReference type="NCBIfam" id="NF008865">
    <property type="entry name" value="PRK11898.1"/>
    <property type="match status" value="1"/>
</dbReference>
<dbReference type="RefSeq" id="WP_044348023.1">
    <property type="nucleotide sequence ID" value="NZ_AZAC01000011.1"/>
</dbReference>
<feature type="domain" description="ACT" evidence="13">
    <location>
        <begin position="277"/>
        <end position="354"/>
    </location>
</feature>
<dbReference type="GO" id="GO:0005737">
    <property type="term" value="C:cytoplasm"/>
    <property type="evidence" value="ECO:0007669"/>
    <property type="project" value="TreeGrafter"/>
</dbReference>
<dbReference type="EC" id="4.2.1.51" evidence="3 11"/>
<gene>
    <name evidence="11" type="primary">pheA</name>
    <name evidence="14" type="ORF">X474_09005</name>
</gene>
<evidence type="ECO:0000313" key="15">
    <source>
        <dbReference type="Proteomes" id="UP000032233"/>
    </source>
</evidence>
<keyword evidence="7" id="KW-0413">Isomerase</keyword>
<dbReference type="GO" id="GO:0046417">
    <property type="term" value="P:chorismate metabolic process"/>
    <property type="evidence" value="ECO:0007669"/>
    <property type="project" value="InterPro"/>
</dbReference>
<dbReference type="InterPro" id="IPR045865">
    <property type="entry name" value="ACT-like_dom_sf"/>
</dbReference>
<dbReference type="InterPro" id="IPR036979">
    <property type="entry name" value="CM_dom_sf"/>
</dbReference>
<comment type="catalytic activity">
    <reaction evidence="9 11">
        <text>prephenate + H(+) = 3-phenylpyruvate + CO2 + H2O</text>
        <dbReference type="Rhea" id="RHEA:21648"/>
        <dbReference type="ChEBI" id="CHEBI:15377"/>
        <dbReference type="ChEBI" id="CHEBI:15378"/>
        <dbReference type="ChEBI" id="CHEBI:16526"/>
        <dbReference type="ChEBI" id="CHEBI:18005"/>
        <dbReference type="ChEBI" id="CHEBI:29934"/>
        <dbReference type="EC" id="4.2.1.51"/>
    </reaction>
</comment>
<evidence type="ECO:0000256" key="8">
    <source>
        <dbReference type="ARBA" id="ARBA00023239"/>
    </source>
</evidence>
<dbReference type="CDD" id="cd13630">
    <property type="entry name" value="PBP2_PDT_1"/>
    <property type="match status" value="1"/>
</dbReference>
<dbReference type="Pfam" id="PF00800">
    <property type="entry name" value="PDT"/>
    <property type="match status" value="1"/>
</dbReference>
<evidence type="ECO:0000256" key="9">
    <source>
        <dbReference type="ARBA" id="ARBA00047848"/>
    </source>
</evidence>
<dbReference type="InterPro" id="IPR001086">
    <property type="entry name" value="Preph_deHydtase"/>
</dbReference>
<dbReference type="PANTHER" id="PTHR21022:SF19">
    <property type="entry name" value="PREPHENATE DEHYDRATASE-RELATED"/>
    <property type="match status" value="1"/>
</dbReference>
<evidence type="ECO:0000259" key="13">
    <source>
        <dbReference type="PROSITE" id="PS51671"/>
    </source>
</evidence>
<sequence length="357" mass="39347">MTHDEALELKNKVAQMDREILELLNRRAKTAILLGRRSSLPLPEAFGAASRKDALMAIKQHNTGPLRDALLERVFVEVVSACRNNEPQGKIACTGPETSFTFQAAQSHFGKGAEYSLQSSICEVFRMVERDQAIFGVVPVDNSLTGPRHATLDRLIDSDLKIIGEILTPITYSLLGQNRDLSRINKVAGKPNQLELCRNFLNTNLSQAAWIELKDEAQGVEMVLQDPKTALLAPPQAAQVHNLSIIAGDIQDSVFNQTRFLILSKAQLPESGQDKTSILFVAPHQPGALLNALAALAEQGINLTRIESRPIRDKPWDYYFFADLEGHVEQPEVQQALASLEKCVSLIKVFGSYAKAA</sequence>
<dbReference type="Pfam" id="PF01842">
    <property type="entry name" value="ACT"/>
    <property type="match status" value="1"/>
</dbReference>
<organism evidence="14 15">
    <name type="scientific">Dethiosulfatarculus sandiegensis</name>
    <dbReference type="NCBI Taxonomy" id="1429043"/>
    <lineage>
        <taxon>Bacteria</taxon>
        <taxon>Pseudomonadati</taxon>
        <taxon>Thermodesulfobacteriota</taxon>
        <taxon>Desulfarculia</taxon>
        <taxon>Desulfarculales</taxon>
        <taxon>Desulfarculaceae</taxon>
        <taxon>Dethiosulfatarculus</taxon>
    </lineage>
</organism>
<evidence type="ECO:0000259" key="12">
    <source>
        <dbReference type="PROSITE" id="PS51171"/>
    </source>
</evidence>
<proteinExistence type="predicted"/>
<dbReference type="SUPFAM" id="SSF53850">
    <property type="entry name" value="Periplasmic binding protein-like II"/>
    <property type="match status" value="1"/>
</dbReference>
<dbReference type="STRING" id="1429043.X474_09005"/>
<dbReference type="FunFam" id="3.30.70.260:FF:000012">
    <property type="entry name" value="Prephenate dehydratase"/>
    <property type="match status" value="1"/>
</dbReference>
<dbReference type="SUPFAM" id="SSF55021">
    <property type="entry name" value="ACT-like"/>
    <property type="match status" value="1"/>
</dbReference>
<evidence type="ECO:0000313" key="14">
    <source>
        <dbReference type="EMBL" id="KIX14157.1"/>
    </source>
</evidence>
<evidence type="ECO:0000256" key="7">
    <source>
        <dbReference type="ARBA" id="ARBA00023235"/>
    </source>
</evidence>
<dbReference type="Gene3D" id="3.40.190.10">
    <property type="entry name" value="Periplasmic binding protein-like II"/>
    <property type="match status" value="2"/>
</dbReference>
<protein>
    <recommendedName>
        <fullName evidence="3 11">Prephenate dehydratase</fullName>
        <shortName evidence="11">PDT</shortName>
        <ecNumber evidence="3 11">4.2.1.51</ecNumber>
    </recommendedName>
</protein>
<evidence type="ECO:0000256" key="5">
    <source>
        <dbReference type="ARBA" id="ARBA00023141"/>
    </source>
</evidence>
<dbReference type="GO" id="GO:0004664">
    <property type="term" value="F:prephenate dehydratase activity"/>
    <property type="evidence" value="ECO:0007669"/>
    <property type="project" value="UniProtKB-UniRule"/>
</dbReference>
<evidence type="ECO:0000256" key="10">
    <source>
        <dbReference type="PIRSR" id="PIRSR001500-2"/>
    </source>
</evidence>
<comment type="caution">
    <text evidence="14">The sequence shown here is derived from an EMBL/GenBank/DDBJ whole genome shotgun (WGS) entry which is preliminary data.</text>
</comment>
<dbReference type="GO" id="GO:0009094">
    <property type="term" value="P:L-phenylalanine biosynthetic process"/>
    <property type="evidence" value="ECO:0007669"/>
    <property type="project" value="UniProtKB-UniPathway"/>
</dbReference>
<keyword evidence="6 11" id="KW-0584">Phenylalanine biosynthesis</keyword>
<keyword evidence="15" id="KW-1185">Reference proteome</keyword>
<evidence type="ECO:0000256" key="11">
    <source>
        <dbReference type="RuleBase" id="RU361254"/>
    </source>
</evidence>
<evidence type="ECO:0000256" key="2">
    <source>
        <dbReference type="ARBA" id="ARBA00004817"/>
    </source>
</evidence>
<dbReference type="GO" id="GO:0016853">
    <property type="term" value="F:isomerase activity"/>
    <property type="evidence" value="ECO:0007669"/>
    <property type="project" value="UniProtKB-KW"/>
</dbReference>
<dbReference type="InterPro" id="IPR002912">
    <property type="entry name" value="ACT_dom"/>
</dbReference>
<name>A0A0D2GGV4_9BACT</name>
<evidence type="ECO:0000256" key="4">
    <source>
        <dbReference type="ARBA" id="ARBA00022605"/>
    </source>
</evidence>
<comment type="pathway">
    <text evidence="1 11">Amino-acid biosynthesis; L-phenylalanine biosynthesis; phenylpyruvate from prephenate: step 1/1.</text>
</comment>
<dbReference type="CDD" id="cd04905">
    <property type="entry name" value="ACT_CM-PDT"/>
    <property type="match status" value="1"/>
</dbReference>
<feature type="site" description="Essential for prephenate dehydratase activity" evidence="10">
    <location>
        <position position="258"/>
    </location>
</feature>
<dbReference type="OrthoDB" id="9802281at2"/>
<feature type="domain" description="Prephenate dehydratase" evidence="12">
    <location>
        <begin position="90"/>
        <end position="265"/>
    </location>
</feature>
<dbReference type="InterPro" id="IPR008242">
    <property type="entry name" value="Chor_mutase/pphenate_deHydtase"/>
</dbReference>
<comment type="pathway">
    <text evidence="2">Metabolic intermediate biosynthesis; prephenate biosynthesis; prephenate from chorismate: step 1/1.</text>
</comment>
<dbReference type="PIRSF" id="PIRSF001500">
    <property type="entry name" value="Chor_mut_pdt_Ppr"/>
    <property type="match status" value="1"/>
</dbReference>
<evidence type="ECO:0000256" key="1">
    <source>
        <dbReference type="ARBA" id="ARBA00004741"/>
    </source>
</evidence>
<dbReference type="UniPathway" id="UPA00121">
    <property type="reaction ID" value="UER00345"/>
</dbReference>
<dbReference type="PANTHER" id="PTHR21022">
    <property type="entry name" value="PREPHENATE DEHYDRATASE P PROTEIN"/>
    <property type="match status" value="1"/>
</dbReference>
<dbReference type="PROSITE" id="PS51671">
    <property type="entry name" value="ACT"/>
    <property type="match status" value="1"/>
</dbReference>